<keyword evidence="4" id="KW-1185">Reference proteome</keyword>
<accession>W7X1B9</accession>
<evidence type="ECO:0000313" key="4">
    <source>
        <dbReference type="Proteomes" id="UP000009168"/>
    </source>
</evidence>
<feature type="compositionally biased region" description="Polar residues" evidence="2">
    <location>
        <begin position="1"/>
        <end position="19"/>
    </location>
</feature>
<protein>
    <submittedName>
        <fullName evidence="3">Ubiquinone biosynthesis hydroxylase, UbiH/UbiF/VisC/COQ6 family protein, putative</fullName>
    </submittedName>
</protein>
<sequence length="409" mass="49481">MKHSQNILQSAKQIPQNDQGGIMGRKGLTVNILQNQQEGSRQPITKEQMEKHRRNVFERLKKRTLRGKIINLIDENMYFRCNHLLEHQKKMKNLHENGMYYKTLFYKEKLQEENFKKKPMVFSKPQSNDFYPMSKIISKVDEIELNQVFDRYDPQFTNEDEETMMAFKKICQRLTKEELLEVGEDPNYFIVKQNHRQRYQLLNPKLWDDVAGLKYQLDNEEQDTKKDAQEFYPTKIVHFKSERILQSLDKSSSKKKIIHQIDPIQKKNEFIEQLRGYLIEKHHERQERFEKKALIEEQNKLDKKYDIEQKYTEKIIRAEKTINEIKDAVQRQKLENQKKEEQQLMLIEKNRLKQKEDDEIFLLNTHLRRMLIEHQVDENKSKVINQKLTKVKTLQKYQANKQTQLVDQQ</sequence>
<evidence type="ECO:0000313" key="3">
    <source>
        <dbReference type="EMBL" id="EWS71377.1"/>
    </source>
</evidence>
<reference evidence="4" key="1">
    <citation type="journal article" date="2006" name="PLoS Biol.">
        <title>Macronuclear genome sequence of the ciliate Tetrahymena thermophila, a model eukaryote.</title>
        <authorList>
            <person name="Eisen J.A."/>
            <person name="Coyne R.S."/>
            <person name="Wu M."/>
            <person name="Wu D."/>
            <person name="Thiagarajan M."/>
            <person name="Wortman J.R."/>
            <person name="Badger J.H."/>
            <person name="Ren Q."/>
            <person name="Amedeo P."/>
            <person name="Jones K.M."/>
            <person name="Tallon L.J."/>
            <person name="Delcher A.L."/>
            <person name="Salzberg S.L."/>
            <person name="Silva J.C."/>
            <person name="Haas B.J."/>
            <person name="Majoros W.H."/>
            <person name="Farzad M."/>
            <person name="Carlton J.M."/>
            <person name="Smith R.K. Jr."/>
            <person name="Garg J."/>
            <person name="Pearlman R.E."/>
            <person name="Karrer K.M."/>
            <person name="Sun L."/>
            <person name="Manning G."/>
            <person name="Elde N.C."/>
            <person name="Turkewitz A.P."/>
            <person name="Asai D.J."/>
            <person name="Wilkes D.E."/>
            <person name="Wang Y."/>
            <person name="Cai H."/>
            <person name="Collins K."/>
            <person name="Stewart B.A."/>
            <person name="Lee S.R."/>
            <person name="Wilamowska K."/>
            <person name="Weinberg Z."/>
            <person name="Ruzzo W.L."/>
            <person name="Wloga D."/>
            <person name="Gaertig J."/>
            <person name="Frankel J."/>
            <person name="Tsao C.-C."/>
            <person name="Gorovsky M.A."/>
            <person name="Keeling P.J."/>
            <person name="Waller R.F."/>
            <person name="Patron N.J."/>
            <person name="Cherry J.M."/>
            <person name="Stover N.A."/>
            <person name="Krieger C.J."/>
            <person name="del Toro C."/>
            <person name="Ryder H.F."/>
            <person name="Williamson S.C."/>
            <person name="Barbeau R.A."/>
            <person name="Hamilton E.P."/>
            <person name="Orias E."/>
        </authorList>
    </citation>
    <scope>NUCLEOTIDE SEQUENCE [LARGE SCALE GENOMIC DNA]</scope>
    <source>
        <strain evidence="4">SB210</strain>
    </source>
</reference>
<proteinExistence type="predicted"/>
<organism evidence="3 4">
    <name type="scientific">Tetrahymena thermophila (strain SB210)</name>
    <dbReference type="NCBI Taxonomy" id="312017"/>
    <lineage>
        <taxon>Eukaryota</taxon>
        <taxon>Sar</taxon>
        <taxon>Alveolata</taxon>
        <taxon>Ciliophora</taxon>
        <taxon>Intramacronucleata</taxon>
        <taxon>Oligohymenophorea</taxon>
        <taxon>Hymenostomatida</taxon>
        <taxon>Tetrahymenina</taxon>
        <taxon>Tetrahymenidae</taxon>
        <taxon>Tetrahymena</taxon>
    </lineage>
</organism>
<gene>
    <name evidence="3" type="ORF">TTHERM_000780829</name>
</gene>
<evidence type="ECO:0000256" key="1">
    <source>
        <dbReference type="SAM" id="Coils"/>
    </source>
</evidence>
<dbReference type="OrthoDB" id="10680387at2759"/>
<feature type="coiled-coil region" evidence="1">
    <location>
        <begin position="308"/>
        <end position="358"/>
    </location>
</feature>
<dbReference type="AlphaFoldDB" id="W7X1B9"/>
<dbReference type="Proteomes" id="UP000009168">
    <property type="component" value="Unassembled WGS sequence"/>
</dbReference>
<dbReference type="GeneID" id="24440645"/>
<name>W7X1B9_TETTS</name>
<dbReference type="KEGG" id="tet:TTHERM_000780829"/>
<keyword evidence="3" id="KW-0830">Ubiquinone</keyword>
<dbReference type="EMBL" id="GG662313">
    <property type="protein sequence ID" value="EWS71377.1"/>
    <property type="molecule type" value="Genomic_DNA"/>
</dbReference>
<feature type="region of interest" description="Disordered" evidence="2">
    <location>
        <begin position="1"/>
        <end position="21"/>
    </location>
</feature>
<keyword evidence="1" id="KW-0175">Coiled coil</keyword>
<evidence type="ECO:0000256" key="2">
    <source>
        <dbReference type="SAM" id="MobiDB-lite"/>
    </source>
</evidence>
<dbReference type="InParanoid" id="W7X1B9"/>
<dbReference type="RefSeq" id="XP_012656078.1">
    <property type="nucleotide sequence ID" value="XM_012800624.1"/>
</dbReference>